<dbReference type="RefSeq" id="WP_150025236.1">
    <property type="nucleotide sequence ID" value="NZ_CP043909.1"/>
</dbReference>
<dbReference type="Proteomes" id="UP000325177">
    <property type="component" value="Chromosome"/>
</dbReference>
<evidence type="ECO:0000313" key="3">
    <source>
        <dbReference type="Proteomes" id="UP000325177"/>
    </source>
</evidence>
<evidence type="ECO:0000313" key="2">
    <source>
        <dbReference type="EMBL" id="QER38838.1"/>
    </source>
</evidence>
<keyword evidence="1" id="KW-0732">Signal</keyword>
<evidence type="ECO:0000256" key="1">
    <source>
        <dbReference type="SAM" id="SignalP"/>
    </source>
</evidence>
<keyword evidence="3" id="KW-1185">Reference proteome</keyword>
<name>A0A5P1UR24_9GAMM</name>
<dbReference type="EMBL" id="CP043909">
    <property type="protein sequence ID" value="QER38838.1"/>
    <property type="molecule type" value="Genomic_DNA"/>
</dbReference>
<reference evidence="2 3" key="1">
    <citation type="submission" date="2019-09" db="EMBL/GenBank/DDBJ databases">
        <title>Acinetobacter sp. C16S1 isolated from saline soil.</title>
        <authorList>
            <person name="Xu L."/>
            <person name="Sun J.-Q."/>
        </authorList>
    </citation>
    <scope>NUCLEOTIDE SEQUENCE [LARGE SCALE GENOMIC DNA]</scope>
    <source>
        <strain evidence="2 3">C16S1</strain>
    </source>
</reference>
<proteinExistence type="predicted"/>
<evidence type="ECO:0008006" key="4">
    <source>
        <dbReference type="Google" id="ProtNLM"/>
    </source>
</evidence>
<dbReference type="KEGG" id="asue:F2A31_03635"/>
<gene>
    <name evidence="2" type="ORF">F2A31_03635</name>
</gene>
<dbReference type="AlphaFoldDB" id="A0A5P1UR24"/>
<protein>
    <recommendedName>
        <fullName evidence="4">Heme-binding HmuY-like protein</fullName>
    </recommendedName>
</protein>
<feature type="chain" id="PRO_5025054043" description="Heme-binding HmuY-like protein" evidence="1">
    <location>
        <begin position="24"/>
        <end position="410"/>
    </location>
</feature>
<accession>A0A5P1UR24</accession>
<sequence length="410" mass="44951">MSNLNTHFCKLFTLSTLSALLIACGGGGGSGSNNNTSNNGSNNTDQFTIKSAQWTITPSANSSYCYDIDTQAEVSCTTSDWDLQFAMGTRTPMLFTNSGVSGSGNGGALYSPFSATWEQLSKELDAIQGGSLPSQAWNIDAYSNAFMATTNGYNSFLEYNLFGDHRMSPNFKTFLVTTDTASTKVIGTIDQPVFAVQIYNYYQGTTSGYISIRYINTQYPNDVKTLTVDATKGWNYVDLVSGTTTKDTQAKWQLAFNRYYVQVNQNIGSAVASQPEGFYTTEGNAILDKFKDTNAYASTEADLKASISTKITRWGSNTINSILNPAYQGAYPQKLSYGWYNYYPTLAAAQADGLQAMHTLKADSTGASMIRSNKGNSYARMHLTDIRYADPTDYNSTMTWTFEFDIQPAK</sequence>
<feature type="signal peptide" evidence="1">
    <location>
        <begin position="1"/>
        <end position="23"/>
    </location>
</feature>
<organism evidence="2 3">
    <name type="scientific">Acinetobacter suaedae</name>
    <dbReference type="NCBI Taxonomy" id="2609668"/>
    <lineage>
        <taxon>Bacteria</taxon>
        <taxon>Pseudomonadati</taxon>
        <taxon>Pseudomonadota</taxon>
        <taxon>Gammaproteobacteria</taxon>
        <taxon>Moraxellales</taxon>
        <taxon>Moraxellaceae</taxon>
        <taxon>Acinetobacter</taxon>
    </lineage>
</organism>